<feature type="transmembrane region" description="Helical" evidence="9">
    <location>
        <begin position="107"/>
        <end position="127"/>
    </location>
</feature>
<evidence type="ECO:0000256" key="9">
    <source>
        <dbReference type="SAM" id="Phobius"/>
    </source>
</evidence>
<feature type="transmembrane region" description="Helical" evidence="9">
    <location>
        <begin position="191"/>
        <end position="211"/>
    </location>
</feature>
<protein>
    <submittedName>
        <fullName evidence="10">Iron ABC transporter permease</fullName>
    </submittedName>
</protein>
<dbReference type="GO" id="GO:0033214">
    <property type="term" value="P:siderophore-iron import into cell"/>
    <property type="evidence" value="ECO:0007669"/>
    <property type="project" value="TreeGrafter"/>
</dbReference>
<comment type="subcellular location">
    <subcellularLocation>
        <location evidence="1">Cell membrane</location>
        <topology evidence="1">Multi-pass membrane protein</topology>
    </subcellularLocation>
</comment>
<name>A0A3M6QRJ1_9BURK</name>
<dbReference type="InterPro" id="IPR037294">
    <property type="entry name" value="ABC_BtuC-like"/>
</dbReference>
<evidence type="ECO:0000256" key="2">
    <source>
        <dbReference type="ARBA" id="ARBA00007935"/>
    </source>
</evidence>
<reference evidence="10 11" key="1">
    <citation type="submission" date="2018-10" db="EMBL/GenBank/DDBJ databases">
        <title>Draft genome of Cortibacter populi DSM10536.</title>
        <authorList>
            <person name="Bernier A.-M."/>
            <person name="Bernard K."/>
        </authorList>
    </citation>
    <scope>NUCLEOTIDE SEQUENCE [LARGE SCALE GENOMIC DNA]</scope>
    <source>
        <strain evidence="10 11">DSM 105136</strain>
    </source>
</reference>
<dbReference type="OrthoDB" id="9782305at2"/>
<evidence type="ECO:0000256" key="6">
    <source>
        <dbReference type="ARBA" id="ARBA00022989"/>
    </source>
</evidence>
<feature type="transmembrane region" description="Helical" evidence="9">
    <location>
        <begin position="322"/>
        <end position="339"/>
    </location>
</feature>
<comment type="caution">
    <text evidence="10">The sequence shown here is derived from an EMBL/GenBank/DDBJ whole genome shotgun (WGS) entry which is preliminary data.</text>
</comment>
<feature type="transmembrane region" description="Helical" evidence="9">
    <location>
        <begin position="47"/>
        <end position="69"/>
    </location>
</feature>
<keyword evidence="11" id="KW-1185">Reference proteome</keyword>
<evidence type="ECO:0000256" key="5">
    <source>
        <dbReference type="ARBA" id="ARBA00022692"/>
    </source>
</evidence>
<evidence type="ECO:0000256" key="4">
    <source>
        <dbReference type="ARBA" id="ARBA00022475"/>
    </source>
</evidence>
<dbReference type="InterPro" id="IPR000522">
    <property type="entry name" value="ABC_transptr_permease_BtuC"/>
</dbReference>
<feature type="transmembrane region" description="Helical" evidence="9">
    <location>
        <begin position="351"/>
        <end position="371"/>
    </location>
</feature>
<keyword evidence="5 9" id="KW-0812">Transmembrane</keyword>
<dbReference type="RefSeq" id="WP_122229133.1">
    <property type="nucleotide sequence ID" value="NZ_RDQO01000003.1"/>
</dbReference>
<feature type="transmembrane region" description="Helical" evidence="9">
    <location>
        <begin position="139"/>
        <end position="158"/>
    </location>
</feature>
<keyword evidence="6 9" id="KW-1133">Transmembrane helix</keyword>
<dbReference type="CDD" id="cd06550">
    <property type="entry name" value="TM_ABC_iron-siderophores_like"/>
    <property type="match status" value="1"/>
</dbReference>
<proteinExistence type="inferred from homology"/>
<keyword evidence="3" id="KW-0813">Transport</keyword>
<organism evidence="10 11">
    <name type="scientific">Corticibacter populi</name>
    <dbReference type="NCBI Taxonomy" id="1550736"/>
    <lineage>
        <taxon>Bacteria</taxon>
        <taxon>Pseudomonadati</taxon>
        <taxon>Pseudomonadota</taxon>
        <taxon>Betaproteobacteria</taxon>
        <taxon>Burkholderiales</taxon>
        <taxon>Comamonadaceae</taxon>
        <taxon>Corticibacter</taxon>
    </lineage>
</organism>
<dbReference type="SUPFAM" id="SSF81345">
    <property type="entry name" value="ABC transporter involved in vitamin B12 uptake, BtuC"/>
    <property type="match status" value="1"/>
</dbReference>
<evidence type="ECO:0000256" key="8">
    <source>
        <dbReference type="SAM" id="MobiDB-lite"/>
    </source>
</evidence>
<accession>A0A3M6QRJ1</accession>
<evidence type="ECO:0000256" key="3">
    <source>
        <dbReference type="ARBA" id="ARBA00022448"/>
    </source>
</evidence>
<feature type="region of interest" description="Disordered" evidence="8">
    <location>
        <begin position="1"/>
        <end position="22"/>
    </location>
</feature>
<dbReference type="Pfam" id="PF01032">
    <property type="entry name" value="FecCD"/>
    <property type="match status" value="1"/>
</dbReference>
<dbReference type="AlphaFoldDB" id="A0A3M6QRJ1"/>
<evidence type="ECO:0000313" key="11">
    <source>
        <dbReference type="Proteomes" id="UP000278006"/>
    </source>
</evidence>
<evidence type="ECO:0000313" key="10">
    <source>
        <dbReference type="EMBL" id="RMX05660.1"/>
    </source>
</evidence>
<feature type="transmembrane region" description="Helical" evidence="9">
    <location>
        <begin position="164"/>
        <end position="184"/>
    </location>
</feature>
<keyword evidence="7 9" id="KW-0472">Membrane</keyword>
<dbReference type="PANTHER" id="PTHR30472">
    <property type="entry name" value="FERRIC ENTEROBACTIN TRANSPORT SYSTEM PERMEASE PROTEIN"/>
    <property type="match status" value="1"/>
</dbReference>
<keyword evidence="4" id="KW-1003">Cell membrane</keyword>
<sequence length="377" mass="38552">MSGHTGIPSPTTTAQAGPERPGAALLRRNGRRLARLGPWQFLLRPRLTLLCAVAALTLALLAAAVLPLGPVDALSGGLWPAADPAAATMSTPGEQAMRQMIWRDIRLPRILTAMLVGAMLGIAGAALQTLARNELADPGLVGVKEGAAVAVIAVAVFAPQWASVWRAAAGLAGGLAVALLVVALARDLSKVRFILVGIGVSWLLHAVIAVFTTTADIKDVQTALVWMAGSLHAASWRTLAATAPWAVAGMAGLLASSRAADAGSLGHGVAAGLGVNLRRLYALRLLTPCLLTAAAVAAVGSLGFVGLIAPHLSRLSLGGRQLALLAGSGLYGAALVLLADSIGRLAFAPLQIPAGIVMAVIGVPFLLALLWRRRDQL</sequence>
<dbReference type="EMBL" id="RDQO01000003">
    <property type="protein sequence ID" value="RMX05660.1"/>
    <property type="molecule type" value="Genomic_DNA"/>
</dbReference>
<dbReference type="GO" id="GO:0005886">
    <property type="term" value="C:plasma membrane"/>
    <property type="evidence" value="ECO:0007669"/>
    <property type="project" value="UniProtKB-SubCell"/>
</dbReference>
<dbReference type="Gene3D" id="1.10.3470.10">
    <property type="entry name" value="ABC transporter involved in vitamin B12 uptake, BtuC"/>
    <property type="match status" value="1"/>
</dbReference>
<dbReference type="Proteomes" id="UP000278006">
    <property type="component" value="Unassembled WGS sequence"/>
</dbReference>
<dbReference type="PANTHER" id="PTHR30472:SF24">
    <property type="entry name" value="FERRIC ENTEROBACTIN TRANSPORT SYSTEM PERMEASE PROTEIN FEPG"/>
    <property type="match status" value="1"/>
</dbReference>
<evidence type="ECO:0000256" key="1">
    <source>
        <dbReference type="ARBA" id="ARBA00004651"/>
    </source>
</evidence>
<comment type="similarity">
    <text evidence="2">Belongs to the binding-protein-dependent transport system permease family. FecCD subfamily.</text>
</comment>
<evidence type="ECO:0000256" key="7">
    <source>
        <dbReference type="ARBA" id="ARBA00023136"/>
    </source>
</evidence>
<dbReference type="GO" id="GO:0022857">
    <property type="term" value="F:transmembrane transporter activity"/>
    <property type="evidence" value="ECO:0007669"/>
    <property type="project" value="InterPro"/>
</dbReference>
<feature type="transmembrane region" description="Helical" evidence="9">
    <location>
        <begin position="285"/>
        <end position="310"/>
    </location>
</feature>
<gene>
    <name evidence="10" type="ORF">D8I35_10730</name>
</gene>